<reference evidence="7 8" key="1">
    <citation type="submission" date="2018-07" db="EMBL/GenBank/DDBJ databases">
        <title>Genome sequences of six Lactobacillus spp. isolated from bumble bee guts.</title>
        <authorList>
            <person name="Motta E.V.S."/>
            <person name="Moran N.A."/>
        </authorList>
    </citation>
    <scope>NUCLEOTIDE SEQUENCE [LARGE SCALE GENOMIC DNA]</scope>
    <source>
        <strain evidence="7 8">LV-8.1</strain>
    </source>
</reference>
<dbReference type="GO" id="GO:0003700">
    <property type="term" value="F:DNA-binding transcription factor activity"/>
    <property type="evidence" value="ECO:0007669"/>
    <property type="project" value="TreeGrafter"/>
</dbReference>
<dbReference type="GO" id="GO:0000976">
    <property type="term" value="F:transcription cis-regulatory region binding"/>
    <property type="evidence" value="ECO:0007669"/>
    <property type="project" value="TreeGrafter"/>
</dbReference>
<dbReference type="PROSITE" id="PS00356">
    <property type="entry name" value="HTH_LACI_1"/>
    <property type="match status" value="1"/>
</dbReference>
<organism evidence="7 8">
    <name type="scientific">Bombilactobacillus bombi</name>
    <dbReference type="NCBI Taxonomy" id="1303590"/>
    <lineage>
        <taxon>Bacteria</taxon>
        <taxon>Bacillati</taxon>
        <taxon>Bacillota</taxon>
        <taxon>Bacilli</taxon>
        <taxon>Lactobacillales</taxon>
        <taxon>Lactobacillaceae</taxon>
        <taxon>Bombilactobacillus</taxon>
    </lineage>
</organism>
<dbReference type="PROSITE" id="PS50932">
    <property type="entry name" value="HTH_LACI_2"/>
    <property type="match status" value="1"/>
</dbReference>
<dbReference type="SUPFAM" id="SSF47413">
    <property type="entry name" value="lambda repressor-like DNA-binding domains"/>
    <property type="match status" value="1"/>
</dbReference>
<dbReference type="Pfam" id="PF13377">
    <property type="entry name" value="Peripla_BP_3"/>
    <property type="match status" value="1"/>
</dbReference>
<dbReference type="PANTHER" id="PTHR30146">
    <property type="entry name" value="LACI-RELATED TRANSCRIPTIONAL REPRESSOR"/>
    <property type="match status" value="1"/>
</dbReference>
<dbReference type="SUPFAM" id="SSF53822">
    <property type="entry name" value="Periplasmic binding protein-like I"/>
    <property type="match status" value="1"/>
</dbReference>
<dbReference type="CDD" id="cd06291">
    <property type="entry name" value="PBP1_Qymf-like"/>
    <property type="match status" value="1"/>
</dbReference>
<dbReference type="InterPro" id="IPR046335">
    <property type="entry name" value="LacI/GalR-like_sensor"/>
</dbReference>
<feature type="domain" description="HTH lacI-type" evidence="5">
    <location>
        <begin position="6"/>
        <end position="60"/>
    </location>
</feature>
<dbReference type="InterPro" id="IPR010982">
    <property type="entry name" value="Lambda_DNA-bd_dom_sf"/>
</dbReference>
<evidence type="ECO:0000259" key="6">
    <source>
        <dbReference type="PROSITE" id="PS50943"/>
    </source>
</evidence>
<dbReference type="InterPro" id="IPR001387">
    <property type="entry name" value="Cro/C1-type_HTH"/>
</dbReference>
<gene>
    <name evidence="7" type="ORF">DS832_02550</name>
</gene>
<evidence type="ECO:0000256" key="1">
    <source>
        <dbReference type="ARBA" id="ARBA00022491"/>
    </source>
</evidence>
<dbReference type="EMBL" id="QOCS01000006">
    <property type="protein sequence ID" value="RHW48212.1"/>
    <property type="molecule type" value="Genomic_DNA"/>
</dbReference>
<dbReference type="PANTHER" id="PTHR30146:SF95">
    <property type="entry name" value="RIBOSE OPERON REPRESSOR"/>
    <property type="match status" value="1"/>
</dbReference>
<name>A0A3R6ZVW0_9LACO</name>
<proteinExistence type="predicted"/>
<feature type="domain" description="HTH cro/C1-type" evidence="6">
    <location>
        <begin position="9"/>
        <end position="50"/>
    </location>
</feature>
<dbReference type="InterPro" id="IPR000843">
    <property type="entry name" value="HTH_LacI"/>
</dbReference>
<evidence type="ECO:0000313" key="8">
    <source>
        <dbReference type="Proteomes" id="UP000284822"/>
    </source>
</evidence>
<keyword evidence="3" id="KW-0238">DNA-binding</keyword>
<dbReference type="Pfam" id="PF00356">
    <property type="entry name" value="LacI"/>
    <property type="match status" value="1"/>
</dbReference>
<evidence type="ECO:0000256" key="3">
    <source>
        <dbReference type="ARBA" id="ARBA00023125"/>
    </source>
</evidence>
<evidence type="ECO:0000259" key="5">
    <source>
        <dbReference type="PROSITE" id="PS50932"/>
    </source>
</evidence>
<dbReference type="RefSeq" id="WP_118910203.1">
    <property type="nucleotide sequence ID" value="NZ_QOCS01000006.1"/>
</dbReference>
<keyword evidence="1" id="KW-0678">Repressor</keyword>
<evidence type="ECO:0000256" key="2">
    <source>
        <dbReference type="ARBA" id="ARBA00023015"/>
    </source>
</evidence>
<keyword evidence="2" id="KW-0805">Transcription regulation</keyword>
<dbReference type="PRINTS" id="PR00036">
    <property type="entry name" value="HTHLACI"/>
</dbReference>
<dbReference type="Gene3D" id="1.10.260.40">
    <property type="entry name" value="lambda repressor-like DNA-binding domains"/>
    <property type="match status" value="1"/>
</dbReference>
<dbReference type="InterPro" id="IPR028082">
    <property type="entry name" value="Peripla_BP_I"/>
</dbReference>
<comment type="caution">
    <text evidence="7">The sequence shown here is derived from an EMBL/GenBank/DDBJ whole genome shotgun (WGS) entry which is preliminary data.</text>
</comment>
<evidence type="ECO:0000313" key="7">
    <source>
        <dbReference type="EMBL" id="RHW48212.1"/>
    </source>
</evidence>
<dbReference type="PROSITE" id="PS50943">
    <property type="entry name" value="HTH_CROC1"/>
    <property type="match status" value="1"/>
</dbReference>
<dbReference type="Gene3D" id="3.40.50.2300">
    <property type="match status" value="2"/>
</dbReference>
<evidence type="ECO:0000256" key="4">
    <source>
        <dbReference type="ARBA" id="ARBA00023163"/>
    </source>
</evidence>
<dbReference type="CDD" id="cd01392">
    <property type="entry name" value="HTH_LacI"/>
    <property type="match status" value="1"/>
</dbReference>
<dbReference type="AlphaFoldDB" id="A0A3R6ZVW0"/>
<keyword evidence="4" id="KW-0804">Transcription</keyword>
<sequence length="331" mass="37289">MTIKQPNIKDVAKKAHVSIATVSRVINNKDGFSHETLLRVRKAMSELDYQPNRVAQALKSDSMRIVALSVPFVWHPFYAEFCYYVELELKKYGYGTLLSNNQSDPQSELDFLKMAQENKVDGIIGITYNNIDPYLTSNIPFVSIDRFFDTTKYPYVTTITSDNWQGGQIACRELINRGSNKLAFVGEFAQYPNGALNRKKGFISFAKDNDVSYQIFECPEKSLESSQLLNRVLENIYNIDGIFAVNDETAYQLLLKLQNISVKVPDDLQIIGYDGFNIMKNTPSPISSIAQPVDVIAKTAAINLLKLINKENVSDVTIPVSFRPAKTTRPS</sequence>
<protein>
    <submittedName>
        <fullName evidence="7">LacI family transcriptional regulator</fullName>
    </submittedName>
</protein>
<accession>A0A3R6ZVW0</accession>
<dbReference type="Proteomes" id="UP000284822">
    <property type="component" value="Unassembled WGS sequence"/>
</dbReference>
<dbReference type="SMART" id="SM00354">
    <property type="entry name" value="HTH_LACI"/>
    <property type="match status" value="1"/>
</dbReference>